<accession>A0AAC8W261</accession>
<dbReference type="Proteomes" id="UP000069935">
    <property type="component" value="Chromosome 3"/>
</dbReference>
<protein>
    <submittedName>
        <fullName evidence="2">Uncharacterized protein</fullName>
    </submittedName>
</protein>
<evidence type="ECO:0000313" key="3">
    <source>
        <dbReference type="Proteomes" id="UP000069935"/>
    </source>
</evidence>
<name>A0AAC8W261_9PROT</name>
<feature type="region of interest" description="Disordered" evidence="1">
    <location>
        <begin position="39"/>
        <end position="78"/>
    </location>
</feature>
<keyword evidence="3" id="KW-1185">Reference proteome</keyword>
<sequence>MAVRAGLAGLADREATEAPAVTELPEMRLVEEQMAAPRGRLVPKVRTGQSDPMVNMVRSDASSPSTPWLLGTSPMATL</sequence>
<evidence type="ECO:0000256" key="1">
    <source>
        <dbReference type="SAM" id="MobiDB-lite"/>
    </source>
</evidence>
<gene>
    <name evidence="2" type="ORF">AL072_21310</name>
</gene>
<reference evidence="3" key="1">
    <citation type="submission" date="2015-12" db="EMBL/GenBank/DDBJ databases">
        <title>Complete Genome Sequence of Azospirillum thiophilum BV-S.</title>
        <authorList>
            <person name="Fomenkov A."/>
            <person name="Vincze T."/>
            <person name="Grabovich M."/>
            <person name="Dubinina G."/>
            <person name="Orlova M."/>
            <person name="Belousova E."/>
            <person name="Roberts R.J."/>
        </authorList>
    </citation>
    <scope>NUCLEOTIDE SEQUENCE [LARGE SCALE GENOMIC DNA]</scope>
    <source>
        <strain evidence="3">BV-S</strain>
    </source>
</reference>
<evidence type="ECO:0000313" key="2">
    <source>
        <dbReference type="EMBL" id="ALG73536.1"/>
    </source>
</evidence>
<reference evidence="2 3" key="2">
    <citation type="journal article" date="2016" name="Genome Announc.">
        <title>Complete Genome Sequence of a Strain of Azospirillum thiophilum Isolated from a Sulfide Spring.</title>
        <authorList>
            <person name="Fomenkov A."/>
            <person name="Vincze T."/>
            <person name="Grabovich M."/>
            <person name="Anton B.P."/>
            <person name="Dubinina G."/>
            <person name="Orlova M."/>
            <person name="Belousova E."/>
            <person name="Roberts R.J."/>
        </authorList>
    </citation>
    <scope>NUCLEOTIDE SEQUENCE [LARGE SCALE GENOMIC DNA]</scope>
    <source>
        <strain evidence="2 3">BV-S</strain>
    </source>
</reference>
<dbReference type="KEGG" id="ati:AL072_21310"/>
<dbReference type="AlphaFoldDB" id="A0AAC8W261"/>
<proteinExistence type="predicted"/>
<dbReference type="EMBL" id="CP012403">
    <property type="protein sequence ID" value="ALG73536.1"/>
    <property type="molecule type" value="Genomic_DNA"/>
</dbReference>
<organism evidence="2 3">
    <name type="scientific">Azospirillum thiophilum</name>
    <dbReference type="NCBI Taxonomy" id="528244"/>
    <lineage>
        <taxon>Bacteria</taxon>
        <taxon>Pseudomonadati</taxon>
        <taxon>Pseudomonadota</taxon>
        <taxon>Alphaproteobacteria</taxon>
        <taxon>Rhodospirillales</taxon>
        <taxon>Azospirillaceae</taxon>
        <taxon>Azospirillum</taxon>
    </lineage>
</organism>